<gene>
    <name evidence="5" type="ORF">P255_01007</name>
</gene>
<dbReference type="SUPFAM" id="SSF54523">
    <property type="entry name" value="Pili subunits"/>
    <property type="match status" value="1"/>
</dbReference>
<keyword evidence="4" id="KW-0472">Membrane</keyword>
<accession>V2UPL3</accession>
<dbReference type="RefSeq" id="WP_004901050.1">
    <property type="nucleotide sequence ID" value="NZ_BBTI01000008.1"/>
</dbReference>
<dbReference type="InterPro" id="IPR001082">
    <property type="entry name" value="Pilin"/>
</dbReference>
<evidence type="ECO:0008006" key="7">
    <source>
        <dbReference type="Google" id="ProtNLM"/>
    </source>
</evidence>
<evidence type="ECO:0000256" key="3">
    <source>
        <dbReference type="RuleBase" id="RU000389"/>
    </source>
</evidence>
<evidence type="ECO:0000256" key="2">
    <source>
        <dbReference type="ARBA" id="ARBA00022481"/>
    </source>
</evidence>
<dbReference type="GO" id="GO:0007155">
    <property type="term" value="P:cell adhesion"/>
    <property type="evidence" value="ECO:0007669"/>
    <property type="project" value="InterPro"/>
</dbReference>
<dbReference type="AlphaFoldDB" id="V2UPL3"/>
<keyword evidence="4" id="KW-1133">Transmembrane helix</keyword>
<dbReference type="NCBIfam" id="TIGR02532">
    <property type="entry name" value="IV_pilin_GFxxxE"/>
    <property type="match status" value="1"/>
</dbReference>
<protein>
    <recommendedName>
        <fullName evidence="7">Prepilin-type N-terminal cleavage/methylation domain-containing protein</fullName>
    </recommendedName>
</protein>
<dbReference type="EMBL" id="AYEU01000004">
    <property type="protein sequence ID" value="ESK51912.1"/>
    <property type="molecule type" value="Genomic_DNA"/>
</dbReference>
<comment type="caution">
    <text evidence="5">The sequence shown here is derived from an EMBL/GenBank/DDBJ whole genome shotgun (WGS) entry which is preliminary data.</text>
</comment>
<evidence type="ECO:0000313" key="6">
    <source>
        <dbReference type="Proteomes" id="UP000018418"/>
    </source>
</evidence>
<evidence type="ECO:0000256" key="1">
    <source>
        <dbReference type="ARBA" id="ARBA00005233"/>
    </source>
</evidence>
<evidence type="ECO:0000313" key="5">
    <source>
        <dbReference type="EMBL" id="ESK51912.1"/>
    </source>
</evidence>
<name>V2UPL3_9GAMM</name>
<feature type="transmembrane region" description="Helical" evidence="4">
    <location>
        <begin position="12"/>
        <end position="34"/>
    </location>
</feature>
<dbReference type="PROSITE" id="PS00409">
    <property type="entry name" value="PROKAR_NTER_METHYL"/>
    <property type="match status" value="1"/>
</dbReference>
<comment type="similarity">
    <text evidence="1 3">Belongs to the N-Me-Phe pilin family.</text>
</comment>
<dbReference type="Pfam" id="PF07963">
    <property type="entry name" value="N_methyl"/>
    <property type="match status" value="1"/>
</dbReference>
<keyword evidence="3" id="KW-0281">Fimbrium</keyword>
<dbReference type="Pfam" id="PF00114">
    <property type="entry name" value="Pilin"/>
    <property type="match status" value="1"/>
</dbReference>
<dbReference type="InterPro" id="IPR012902">
    <property type="entry name" value="N_methyl_site"/>
</dbReference>
<dbReference type="GO" id="GO:0009289">
    <property type="term" value="C:pilus"/>
    <property type="evidence" value="ECO:0007669"/>
    <property type="project" value="InterPro"/>
</dbReference>
<organism evidence="5 6">
    <name type="scientific">Acinetobacter brisouii CIP 110357</name>
    <dbReference type="NCBI Taxonomy" id="1341683"/>
    <lineage>
        <taxon>Bacteria</taxon>
        <taxon>Pseudomonadati</taxon>
        <taxon>Pseudomonadota</taxon>
        <taxon>Gammaproteobacteria</taxon>
        <taxon>Moraxellales</taxon>
        <taxon>Moraxellaceae</taxon>
        <taxon>Acinetobacter</taxon>
    </lineage>
</organism>
<keyword evidence="6" id="KW-1185">Reference proteome</keyword>
<dbReference type="Proteomes" id="UP000018418">
    <property type="component" value="Unassembled WGS sequence"/>
</dbReference>
<evidence type="ECO:0000256" key="4">
    <source>
        <dbReference type="SAM" id="Phobius"/>
    </source>
</evidence>
<dbReference type="Gene3D" id="3.30.700.10">
    <property type="entry name" value="Glycoprotein, Type 4 Pilin"/>
    <property type="match status" value="1"/>
</dbReference>
<keyword evidence="4" id="KW-0812">Transmembrane</keyword>
<dbReference type="HOGENOM" id="CLU_091705_4_2_6"/>
<sequence length="133" mass="13983">MGKHIKGFSLVEMLIIVAIISILASFAVLTYQIYVAKAEVADALIEADGLRPIVTLNIASNNSCGDESSVGTYGTAVVSGTAPNCIITYTFNQTKAISALKLKVIGFNVGLNGSFTINADTTVDSLYLPSSFQ</sequence>
<keyword evidence="2" id="KW-0488">Methylation</keyword>
<proteinExistence type="inferred from homology"/>
<dbReference type="InterPro" id="IPR045584">
    <property type="entry name" value="Pilin-like"/>
</dbReference>
<reference evidence="5 6" key="1">
    <citation type="submission" date="2013-10" db="EMBL/GenBank/DDBJ databases">
        <title>The Genome Sequence of Acinetobacter brisouii CIP 110357.</title>
        <authorList>
            <consortium name="The Broad Institute Genomics Platform"/>
            <consortium name="The Broad Institute Genome Sequencing Center for Infectious Disease"/>
            <person name="Cerqueira G."/>
            <person name="Feldgarden M."/>
            <person name="Courvalin P."/>
            <person name="Grillot-Courvalin C."/>
            <person name="Clermont D."/>
            <person name="Rocha E."/>
            <person name="Yoon E.-J."/>
            <person name="Nemec A."/>
            <person name="Young S.K."/>
            <person name="Zeng Q."/>
            <person name="Gargeya S."/>
            <person name="Fitzgerald M."/>
            <person name="Abouelleil A."/>
            <person name="Alvarado L."/>
            <person name="Berlin A.M."/>
            <person name="Chapman S.B."/>
            <person name="Gainer-Dewar J."/>
            <person name="Goldberg J."/>
            <person name="Gnerre S."/>
            <person name="Griggs A."/>
            <person name="Gujja S."/>
            <person name="Hansen M."/>
            <person name="Howarth C."/>
            <person name="Imamovic A."/>
            <person name="Ireland A."/>
            <person name="Larimer J."/>
            <person name="McCowan C."/>
            <person name="Murphy C."/>
            <person name="Pearson M."/>
            <person name="Poon T.W."/>
            <person name="Priest M."/>
            <person name="Roberts A."/>
            <person name="Saif S."/>
            <person name="Shea T."/>
            <person name="Sykes S."/>
            <person name="Wortman J."/>
            <person name="Nusbaum C."/>
            <person name="Birren B."/>
        </authorList>
    </citation>
    <scope>NUCLEOTIDE SEQUENCE [LARGE SCALE GENOMIC DNA]</scope>
    <source>
        <strain evidence="5 6">CIP 110357</strain>
    </source>
</reference>